<dbReference type="InterPro" id="IPR002110">
    <property type="entry name" value="Ankyrin_rpt"/>
</dbReference>
<accession>A0AAD3H3Y7</accession>
<dbReference type="SMART" id="SM00248">
    <property type="entry name" value="ANK"/>
    <property type="match status" value="5"/>
</dbReference>
<comment type="caution">
    <text evidence="5">The sequence shown here is derived from an EMBL/GenBank/DDBJ whole genome shotgun (WGS) entry which is preliminary data.</text>
</comment>
<dbReference type="Pfam" id="PF12796">
    <property type="entry name" value="Ank_2"/>
    <property type="match status" value="1"/>
</dbReference>
<proteinExistence type="predicted"/>
<feature type="repeat" description="ANK" evidence="3">
    <location>
        <begin position="284"/>
        <end position="305"/>
    </location>
</feature>
<reference evidence="5 6" key="1">
    <citation type="journal article" date="2021" name="Sci. Rep.">
        <title>The genome of the diatom Chaetoceros tenuissimus carries an ancient integrated fragment of an extant virus.</title>
        <authorList>
            <person name="Hongo Y."/>
            <person name="Kimura K."/>
            <person name="Takaki Y."/>
            <person name="Yoshida Y."/>
            <person name="Baba S."/>
            <person name="Kobayashi G."/>
            <person name="Nagasaki K."/>
            <person name="Hano T."/>
            <person name="Tomaru Y."/>
        </authorList>
    </citation>
    <scope>NUCLEOTIDE SEQUENCE [LARGE SCALE GENOMIC DNA]</scope>
    <source>
        <strain evidence="5 6">NIES-3715</strain>
    </source>
</reference>
<dbReference type="PANTHER" id="PTHR24173:SF74">
    <property type="entry name" value="ANKYRIN REPEAT DOMAIN-CONTAINING PROTEIN 16"/>
    <property type="match status" value="1"/>
</dbReference>
<organism evidence="5 6">
    <name type="scientific">Chaetoceros tenuissimus</name>
    <dbReference type="NCBI Taxonomy" id="426638"/>
    <lineage>
        <taxon>Eukaryota</taxon>
        <taxon>Sar</taxon>
        <taxon>Stramenopiles</taxon>
        <taxon>Ochrophyta</taxon>
        <taxon>Bacillariophyta</taxon>
        <taxon>Coscinodiscophyceae</taxon>
        <taxon>Chaetocerotophycidae</taxon>
        <taxon>Chaetocerotales</taxon>
        <taxon>Chaetocerotaceae</taxon>
        <taxon>Chaetoceros</taxon>
    </lineage>
</organism>
<evidence type="ECO:0000256" key="1">
    <source>
        <dbReference type="ARBA" id="ARBA00022737"/>
    </source>
</evidence>
<evidence type="ECO:0000256" key="2">
    <source>
        <dbReference type="ARBA" id="ARBA00023043"/>
    </source>
</evidence>
<feature type="repeat" description="ANK" evidence="3">
    <location>
        <begin position="318"/>
        <end position="350"/>
    </location>
</feature>
<keyword evidence="6" id="KW-1185">Reference proteome</keyword>
<dbReference type="PROSITE" id="PS50088">
    <property type="entry name" value="ANK_REPEAT"/>
    <property type="match status" value="2"/>
</dbReference>
<feature type="region of interest" description="Disordered" evidence="4">
    <location>
        <begin position="178"/>
        <end position="201"/>
    </location>
</feature>
<dbReference type="EMBL" id="BLLK01000032">
    <property type="protein sequence ID" value="GFH49039.1"/>
    <property type="molecule type" value="Genomic_DNA"/>
</dbReference>
<dbReference type="PANTHER" id="PTHR24173">
    <property type="entry name" value="ANKYRIN REPEAT CONTAINING"/>
    <property type="match status" value="1"/>
</dbReference>
<keyword evidence="1" id="KW-0677">Repeat</keyword>
<gene>
    <name evidence="5" type="ORF">CTEN210_05515</name>
</gene>
<dbReference type="InterPro" id="IPR036770">
    <property type="entry name" value="Ankyrin_rpt-contain_sf"/>
</dbReference>
<protein>
    <submittedName>
        <fullName evidence="5">Uncharacterized protein</fullName>
    </submittedName>
</protein>
<evidence type="ECO:0000256" key="4">
    <source>
        <dbReference type="SAM" id="MobiDB-lite"/>
    </source>
</evidence>
<evidence type="ECO:0000313" key="5">
    <source>
        <dbReference type="EMBL" id="GFH49039.1"/>
    </source>
</evidence>
<dbReference type="SUPFAM" id="SSF48403">
    <property type="entry name" value="Ankyrin repeat"/>
    <property type="match status" value="1"/>
</dbReference>
<sequence>MPKRERESELKHELQHLQKKATGDVYSRISDTATQGRGSEAGWTSCPLCNANQKKYALGRGITMHLEEVHTPWNPKKAEKARRQRLKRRIQGCVYKVFQQIENQKGDEALETFQDEILGVVPMKLEAEDRNRYQQRLQQHYLGDVWNRDGKYEPTKDEISKWKQRVLDIATELQQEYEQNKSAESEKFVRSGLDRNGRKSETYNDSLPSFIKAAADGNLDILEQMVKKAREENSLHALLDTKDRNGSSAEHWSSGNGHLKCLDFLMKVTESIGYKEKITRRRRDGKTSLHYASRNGQAEIIRFLILKQVVDVDAVSGDGTTPLHLALYGGNLESIQCLIEHKADIMKRNDWNCGIGHWIAISIQTDSQKIREILDYVKKIAPCTFEIFGTAQKQGHTSVHKAAQKLNKSFIQWIAEESKSWSSLQRNCVGAPDIGDNTPSDIWLKMGGDEEFASWMKNHLKW</sequence>
<dbReference type="PROSITE" id="PS50297">
    <property type="entry name" value="ANK_REP_REGION"/>
    <property type="match status" value="2"/>
</dbReference>
<evidence type="ECO:0000313" key="6">
    <source>
        <dbReference type="Proteomes" id="UP001054902"/>
    </source>
</evidence>
<dbReference type="Gene3D" id="1.25.40.20">
    <property type="entry name" value="Ankyrin repeat-containing domain"/>
    <property type="match status" value="1"/>
</dbReference>
<evidence type="ECO:0000256" key="3">
    <source>
        <dbReference type="PROSITE-ProRule" id="PRU00023"/>
    </source>
</evidence>
<dbReference type="Proteomes" id="UP001054902">
    <property type="component" value="Unassembled WGS sequence"/>
</dbReference>
<name>A0AAD3H3Y7_9STRA</name>
<dbReference type="AlphaFoldDB" id="A0AAD3H3Y7"/>
<keyword evidence="2 3" id="KW-0040">ANK repeat</keyword>